<dbReference type="InterPro" id="IPR045281">
    <property type="entry name" value="CONSTANS-like"/>
</dbReference>
<evidence type="ECO:0000259" key="4">
    <source>
        <dbReference type="PROSITE" id="PS51017"/>
    </source>
</evidence>
<dbReference type="EMBL" id="HBIO01012425">
    <property type="protein sequence ID" value="CAE0464812.1"/>
    <property type="molecule type" value="Transcribed_RNA"/>
</dbReference>
<dbReference type="Pfam" id="PF06203">
    <property type="entry name" value="CCT"/>
    <property type="match status" value="1"/>
</dbReference>
<evidence type="ECO:0000256" key="1">
    <source>
        <dbReference type="ARBA" id="ARBA00004123"/>
    </source>
</evidence>
<sequence>MAVCETPLFNDSDKSIANMNHDGFSTEAGTDTSSDTSAFLLSNTTKKKMCSSPRGKGTRRSSRLSKGQDGDGGGEGEGDGSREGNADGDGDGTDYVHSCEHFLDESETDPHIDVTNVLMATEEKIFISEEKLIDRDRLEKQMLAVALVNSVVETKNIKAEVASKESELRTKPVIKQENKDLMSGRTPAKSNGAINTQTVDENARIKTGSSSFKVKTEIPCAKPLQAAALPKTKPSIVAVAATALTNKAKIVSLKSVAVQNMNVKLNANAKTTAPARVVTKPAGTSIVTTPKVATTVASVPTSAGSMCAKGASTRARTRAAARTKVMGLKAEYASVKQTPRVAPKPSLPVPNPILALGSPSKKMATAKARSITRRQIKSEGASTIATPATASSSNTTTLHKVKTARTKIATTVHATKLPDTISSSILKNTLSSIPIKQETMKTVSIKAKPIARNSTTHQEVHMSTALPARNRIFSIDLDPEGFDFDLSLTMGMGGTDYTENATELPPITSSSYAPQNGLSKIKKESDPNADTFRSRGMSFELFSFTTGLEASDLKSEALTGGRPRGDSIIFDPISFTDGGIHEENGLRKRNASPMFNGTDGIDLFNPNNSGFTDVPTIQPKIQPTNVKKRHPAMTVITTKSRNKIPNPVSSHPANFPIRKSSNGRQSKSSPHRGTSYQRSGQSSSKKHHLMMGTNANGKDDTLHMPQGSAAAAAAAASLSSQIMQNTMNGTISHTSCPMELLNKGGRIGIYLPEARKKRIAKFHSKRKNRIWRKRIKYDCRKKLADSRPRVKGRFVKSLEGED</sequence>
<protein>
    <recommendedName>
        <fullName evidence="4">CCT domain-containing protein</fullName>
    </recommendedName>
</protein>
<dbReference type="PROSITE" id="PS51017">
    <property type="entry name" value="CCT"/>
    <property type="match status" value="1"/>
</dbReference>
<dbReference type="PANTHER" id="PTHR31319">
    <property type="entry name" value="ZINC FINGER PROTEIN CONSTANS-LIKE 4"/>
    <property type="match status" value="1"/>
</dbReference>
<gene>
    <name evidence="5" type="ORF">CDEB00056_LOCUS9653</name>
</gene>
<feature type="compositionally biased region" description="Polar residues" evidence="3">
    <location>
        <begin position="504"/>
        <end position="518"/>
    </location>
</feature>
<evidence type="ECO:0000256" key="3">
    <source>
        <dbReference type="SAM" id="MobiDB-lite"/>
    </source>
</evidence>
<feature type="region of interest" description="Disordered" evidence="3">
    <location>
        <begin position="1"/>
        <end position="95"/>
    </location>
</feature>
<feature type="region of interest" description="Disordered" evidence="3">
    <location>
        <begin position="504"/>
        <end position="529"/>
    </location>
</feature>
<feature type="compositionally biased region" description="Polar residues" evidence="3">
    <location>
        <begin position="659"/>
        <end position="683"/>
    </location>
</feature>
<dbReference type="GO" id="GO:0005634">
    <property type="term" value="C:nucleus"/>
    <property type="evidence" value="ECO:0007669"/>
    <property type="project" value="UniProtKB-SubCell"/>
</dbReference>
<name>A0A7S3Q3H1_9STRA</name>
<evidence type="ECO:0000313" key="5">
    <source>
        <dbReference type="EMBL" id="CAE0464812.1"/>
    </source>
</evidence>
<feature type="domain" description="CCT" evidence="4">
    <location>
        <begin position="755"/>
        <end position="797"/>
    </location>
</feature>
<comment type="subcellular location">
    <subcellularLocation>
        <location evidence="1">Nucleus</location>
    </subcellularLocation>
</comment>
<keyword evidence="2" id="KW-0539">Nucleus</keyword>
<feature type="region of interest" description="Disordered" evidence="3">
    <location>
        <begin position="639"/>
        <end position="701"/>
    </location>
</feature>
<dbReference type="AlphaFoldDB" id="A0A7S3Q3H1"/>
<feature type="compositionally biased region" description="Polar residues" evidence="3">
    <location>
        <begin position="27"/>
        <end position="44"/>
    </location>
</feature>
<dbReference type="InterPro" id="IPR010402">
    <property type="entry name" value="CCT_domain"/>
</dbReference>
<proteinExistence type="predicted"/>
<organism evidence="5">
    <name type="scientific">Chaetoceros debilis</name>
    <dbReference type="NCBI Taxonomy" id="122233"/>
    <lineage>
        <taxon>Eukaryota</taxon>
        <taxon>Sar</taxon>
        <taxon>Stramenopiles</taxon>
        <taxon>Ochrophyta</taxon>
        <taxon>Bacillariophyta</taxon>
        <taxon>Coscinodiscophyceae</taxon>
        <taxon>Chaetocerotophycidae</taxon>
        <taxon>Chaetocerotales</taxon>
        <taxon>Chaetocerotaceae</taxon>
        <taxon>Chaetoceros</taxon>
    </lineage>
</organism>
<dbReference type="PANTHER" id="PTHR31319:SF77">
    <property type="entry name" value="ZINC FINGER PROTEIN CONSTANS-LIKE 4"/>
    <property type="match status" value="1"/>
</dbReference>
<reference evidence="5" key="1">
    <citation type="submission" date="2021-01" db="EMBL/GenBank/DDBJ databases">
        <authorList>
            <person name="Corre E."/>
            <person name="Pelletier E."/>
            <person name="Niang G."/>
            <person name="Scheremetjew M."/>
            <person name="Finn R."/>
            <person name="Kale V."/>
            <person name="Holt S."/>
            <person name="Cochrane G."/>
            <person name="Meng A."/>
            <person name="Brown T."/>
            <person name="Cohen L."/>
        </authorList>
    </citation>
    <scope>NUCLEOTIDE SEQUENCE</scope>
    <source>
        <strain evidence="5">MM31A-1</strain>
    </source>
</reference>
<accession>A0A7S3Q3H1</accession>
<evidence type="ECO:0000256" key="2">
    <source>
        <dbReference type="ARBA" id="ARBA00023242"/>
    </source>
</evidence>